<feature type="transmembrane region" description="Helical" evidence="8">
    <location>
        <begin position="327"/>
        <end position="347"/>
    </location>
</feature>
<dbReference type="PANTHER" id="PTHR46494">
    <property type="entry name" value="CORA FAMILY METAL ION TRANSPORTER (EUROFUNG)"/>
    <property type="match status" value="1"/>
</dbReference>
<comment type="similarity">
    <text evidence="2 8">Belongs to the CorA metal ion transporter (MIT) (TC 1.A.35) family.</text>
</comment>
<keyword evidence="8" id="KW-0460">Magnesium</keyword>
<keyword evidence="7 8" id="KW-0472">Membrane</keyword>
<evidence type="ECO:0000256" key="5">
    <source>
        <dbReference type="ARBA" id="ARBA00022692"/>
    </source>
</evidence>
<keyword evidence="8" id="KW-0406">Ion transport</keyword>
<dbReference type="Gene3D" id="1.20.58.340">
    <property type="entry name" value="Magnesium transport protein CorA, transmembrane region"/>
    <property type="match status" value="2"/>
</dbReference>
<dbReference type="GO" id="GO:0015095">
    <property type="term" value="F:magnesium ion transmembrane transporter activity"/>
    <property type="evidence" value="ECO:0007669"/>
    <property type="project" value="UniProtKB-UniRule"/>
</dbReference>
<reference evidence="9 10" key="1">
    <citation type="journal article" date="2015" name="Microbiome">
        <title>Genomic resolution of linkages in carbon, nitrogen, and sulfur cycling among widespread estuary sediment bacteria.</title>
        <authorList>
            <person name="Baker B.J."/>
            <person name="Lazar C.S."/>
            <person name="Teske A.P."/>
            <person name="Dick G.J."/>
        </authorList>
    </citation>
    <scope>NUCLEOTIDE SEQUENCE [LARGE SCALE GENOMIC DNA]</scope>
    <source>
        <strain evidence="9">SM23_40</strain>
    </source>
</reference>
<dbReference type="Pfam" id="PF01544">
    <property type="entry name" value="CorA"/>
    <property type="match status" value="1"/>
</dbReference>
<keyword evidence="6 8" id="KW-1133">Transmembrane helix</keyword>
<dbReference type="GO" id="GO:0050897">
    <property type="term" value="F:cobalt ion binding"/>
    <property type="evidence" value="ECO:0007669"/>
    <property type="project" value="TreeGrafter"/>
</dbReference>
<dbReference type="InterPro" id="IPR045863">
    <property type="entry name" value="CorA_TM1_TM2"/>
</dbReference>
<sequence>MLRLLKPSKRVGLPPGTLVPSREVAAEEITITVIDYDEGHVQEKQVQTVEECFPFRDQPTVTWINVNGIHDVDIMEKLGGHFGLHSLVLEDIMHIGQRPKVEEFENYLFIIIRMLRFDEENDQVIAEQVSLVLGEGFVISFQEREGDVFEPVRQRIREAKGRIRSKGSDHLAYALMDTIVDNYFIILEKLGQRIEEIEETLVGDPTPESLQVIHGLRTEMVFLRQSVWPLREVISSLERGESTLVHQTTQVFLRDLYDHTIQVIETTESFREMIAAMRDTYLSSISNRMNEVMKVLTIIATIFIPLTFIAGIYGMNFSYMPELHWRWGYFLALSAMAVVAAVMRFYFRRKKWL</sequence>
<dbReference type="AlphaFoldDB" id="A0A0S8G4W0"/>
<feature type="transmembrane region" description="Helical" evidence="8">
    <location>
        <begin position="295"/>
        <end position="315"/>
    </location>
</feature>
<dbReference type="InterPro" id="IPR002523">
    <property type="entry name" value="MgTranspt_CorA/ZnTranspt_ZntB"/>
</dbReference>
<dbReference type="FunFam" id="1.20.58.340:FF:000012">
    <property type="entry name" value="Magnesium transport protein CorA"/>
    <property type="match status" value="1"/>
</dbReference>
<dbReference type="SUPFAM" id="SSF143865">
    <property type="entry name" value="CorA soluble domain-like"/>
    <property type="match status" value="1"/>
</dbReference>
<dbReference type="EMBL" id="LJUI01000140">
    <property type="protein sequence ID" value="KPK67220.1"/>
    <property type="molecule type" value="Genomic_DNA"/>
</dbReference>
<dbReference type="NCBIfam" id="TIGR00383">
    <property type="entry name" value="corA"/>
    <property type="match status" value="1"/>
</dbReference>
<dbReference type="PANTHER" id="PTHR46494:SF1">
    <property type="entry name" value="CORA FAMILY METAL ION TRANSPORTER (EUROFUNG)"/>
    <property type="match status" value="1"/>
</dbReference>
<accession>A0A0S8G4W0</accession>
<evidence type="ECO:0000256" key="7">
    <source>
        <dbReference type="ARBA" id="ARBA00023136"/>
    </source>
</evidence>
<dbReference type="PATRIC" id="fig|1703774.3.peg.1616"/>
<keyword evidence="3 8" id="KW-0813">Transport</keyword>
<keyword evidence="5 8" id="KW-0812">Transmembrane</keyword>
<dbReference type="GO" id="GO:0000287">
    <property type="term" value="F:magnesium ion binding"/>
    <property type="evidence" value="ECO:0007669"/>
    <property type="project" value="TreeGrafter"/>
</dbReference>
<proteinExistence type="inferred from homology"/>
<dbReference type="FunFam" id="3.30.460.20:FF:000008">
    <property type="entry name" value="Cobalt/magnesium transport protein CorA"/>
    <property type="match status" value="1"/>
</dbReference>
<comment type="function">
    <text evidence="8">Mediates influx of magnesium ions.</text>
</comment>
<comment type="caution">
    <text evidence="9">The sequence shown here is derived from an EMBL/GenBank/DDBJ whole genome shotgun (WGS) entry which is preliminary data.</text>
</comment>
<dbReference type="InterPro" id="IPR045861">
    <property type="entry name" value="CorA_cytoplasmic_dom"/>
</dbReference>
<evidence type="ECO:0000313" key="10">
    <source>
        <dbReference type="Proteomes" id="UP000051717"/>
    </source>
</evidence>
<dbReference type="SUPFAM" id="SSF144083">
    <property type="entry name" value="Magnesium transport protein CorA, transmembrane region"/>
    <property type="match status" value="1"/>
</dbReference>
<evidence type="ECO:0000256" key="2">
    <source>
        <dbReference type="ARBA" id="ARBA00009765"/>
    </source>
</evidence>
<dbReference type="GO" id="GO:0015087">
    <property type="term" value="F:cobalt ion transmembrane transporter activity"/>
    <property type="evidence" value="ECO:0007669"/>
    <property type="project" value="UniProtKB-UniRule"/>
</dbReference>
<keyword evidence="4 8" id="KW-1003">Cell membrane</keyword>
<dbReference type="InterPro" id="IPR004488">
    <property type="entry name" value="Mg/Co-transport_prot_CorA"/>
</dbReference>
<evidence type="ECO:0000256" key="4">
    <source>
        <dbReference type="ARBA" id="ARBA00022475"/>
    </source>
</evidence>
<dbReference type="Gene3D" id="3.30.460.20">
    <property type="entry name" value="CorA soluble domain-like"/>
    <property type="match status" value="1"/>
</dbReference>
<dbReference type="CDD" id="cd12828">
    <property type="entry name" value="TmCorA-like_1"/>
    <property type="match status" value="1"/>
</dbReference>
<dbReference type="GO" id="GO:0005886">
    <property type="term" value="C:plasma membrane"/>
    <property type="evidence" value="ECO:0007669"/>
    <property type="project" value="UniProtKB-SubCell"/>
</dbReference>
<protein>
    <recommendedName>
        <fullName evidence="8">Magnesium transport protein CorA</fullName>
    </recommendedName>
</protein>
<comment type="subcellular location">
    <subcellularLocation>
        <location evidence="1">Cell membrane</location>
        <topology evidence="1">Multi-pass membrane protein</topology>
    </subcellularLocation>
    <subcellularLocation>
        <location evidence="8">Membrane</location>
        <topology evidence="8">Multi-pass membrane protein</topology>
    </subcellularLocation>
</comment>
<dbReference type="Proteomes" id="UP000051717">
    <property type="component" value="Unassembled WGS sequence"/>
</dbReference>
<evidence type="ECO:0000256" key="3">
    <source>
        <dbReference type="ARBA" id="ARBA00022448"/>
    </source>
</evidence>
<gene>
    <name evidence="8" type="primary">corA</name>
    <name evidence="9" type="ORF">AMJ82_11040</name>
</gene>
<evidence type="ECO:0000313" key="9">
    <source>
        <dbReference type="EMBL" id="KPK67220.1"/>
    </source>
</evidence>
<evidence type="ECO:0000256" key="8">
    <source>
        <dbReference type="RuleBase" id="RU362010"/>
    </source>
</evidence>
<evidence type="ECO:0000256" key="6">
    <source>
        <dbReference type="ARBA" id="ARBA00022989"/>
    </source>
</evidence>
<organism evidence="9 10">
    <name type="scientific">candidate division TA06 bacterium SM23_40</name>
    <dbReference type="NCBI Taxonomy" id="1703774"/>
    <lineage>
        <taxon>Bacteria</taxon>
        <taxon>Bacteria division TA06</taxon>
    </lineage>
</organism>
<name>A0A0S8G4W0_UNCT6</name>
<evidence type="ECO:0000256" key="1">
    <source>
        <dbReference type="ARBA" id="ARBA00004651"/>
    </source>
</evidence>